<keyword evidence="2" id="KW-0641">Proline biosynthesis</keyword>
<evidence type="ECO:0000313" key="7">
    <source>
        <dbReference type="Proteomes" id="UP000245657"/>
    </source>
</evidence>
<dbReference type="AlphaFoldDB" id="A0A2V2N3B9"/>
<dbReference type="Proteomes" id="UP000245657">
    <property type="component" value="Unassembled WGS sequence"/>
</dbReference>
<feature type="binding site" evidence="3">
    <location>
        <position position="57"/>
    </location>
    <ligand>
        <name>NADPH</name>
        <dbReference type="ChEBI" id="CHEBI:57783"/>
    </ligand>
</feature>
<dbReference type="SUPFAM" id="SSF51735">
    <property type="entry name" value="NAD(P)-binding Rossmann-fold domains"/>
    <property type="match status" value="1"/>
</dbReference>
<evidence type="ECO:0000256" key="2">
    <source>
        <dbReference type="HAMAP-Rule" id="MF_01925"/>
    </source>
</evidence>
<keyword evidence="2" id="KW-0560">Oxidoreductase</keyword>
<dbReference type="InterPro" id="IPR008927">
    <property type="entry name" value="6-PGluconate_DH-like_C_sf"/>
</dbReference>
<dbReference type="GO" id="GO:0004735">
    <property type="term" value="F:pyrroline-5-carboxylate reductase activity"/>
    <property type="evidence" value="ECO:0007669"/>
    <property type="project" value="UniProtKB-UniRule"/>
</dbReference>
<dbReference type="Pfam" id="PF03807">
    <property type="entry name" value="F420_oxidored"/>
    <property type="match status" value="1"/>
</dbReference>
<dbReference type="GO" id="GO:0005737">
    <property type="term" value="C:cytoplasm"/>
    <property type="evidence" value="ECO:0007669"/>
    <property type="project" value="UniProtKB-SubCell"/>
</dbReference>
<organism evidence="6 7">
    <name type="scientific">Methanospirillum lacunae</name>
    <dbReference type="NCBI Taxonomy" id="668570"/>
    <lineage>
        <taxon>Archaea</taxon>
        <taxon>Methanobacteriati</taxon>
        <taxon>Methanobacteriota</taxon>
        <taxon>Stenosarchaea group</taxon>
        <taxon>Methanomicrobia</taxon>
        <taxon>Methanomicrobiales</taxon>
        <taxon>Methanospirillaceae</taxon>
        <taxon>Methanospirillum</taxon>
    </lineage>
</organism>
<feature type="domain" description="Pyrroline-5-carboxylate reductase dimerisation" evidence="5">
    <location>
        <begin position="160"/>
        <end position="259"/>
    </location>
</feature>
<keyword evidence="2" id="KW-0963">Cytoplasm</keyword>
<dbReference type="InterPro" id="IPR053790">
    <property type="entry name" value="P5CR-like_CS"/>
</dbReference>
<feature type="binding site" evidence="3">
    <location>
        <begin position="7"/>
        <end position="12"/>
    </location>
    <ligand>
        <name>NADP(+)</name>
        <dbReference type="ChEBI" id="CHEBI:58349"/>
    </ligand>
</feature>
<dbReference type="InterPro" id="IPR028939">
    <property type="entry name" value="P5C_Rdtase_cat_N"/>
</dbReference>
<dbReference type="Pfam" id="PF14748">
    <property type="entry name" value="P5CR_dimer"/>
    <property type="match status" value="1"/>
</dbReference>
<dbReference type="InterPro" id="IPR000304">
    <property type="entry name" value="Pyrroline-COOH_reductase"/>
</dbReference>
<protein>
    <recommendedName>
        <fullName evidence="2">Pyrroline-5-carboxylate reductase</fullName>
        <shortName evidence="2">P5C reductase</shortName>
        <shortName evidence="2">P5CR</shortName>
        <ecNumber evidence="2">1.5.1.2</ecNumber>
    </recommendedName>
    <alternativeName>
        <fullName evidence="2">PCA reductase</fullName>
    </alternativeName>
</protein>
<name>A0A2V2N3B9_9EURY</name>
<dbReference type="RefSeq" id="WP_109966884.1">
    <property type="nucleotide sequence ID" value="NZ_CP176093.1"/>
</dbReference>
<dbReference type="OrthoDB" id="25257at2157"/>
<evidence type="ECO:0000256" key="1">
    <source>
        <dbReference type="ARBA" id="ARBA00005525"/>
    </source>
</evidence>
<dbReference type="EC" id="1.5.1.2" evidence="2"/>
<dbReference type="Gene3D" id="1.10.3730.10">
    <property type="entry name" value="ProC C-terminal domain-like"/>
    <property type="match status" value="1"/>
</dbReference>
<dbReference type="EMBL" id="QGMY01000001">
    <property type="protein sequence ID" value="PWR74684.1"/>
    <property type="molecule type" value="Genomic_DNA"/>
</dbReference>
<comment type="subcellular location">
    <subcellularLocation>
        <location evidence="2">Cytoplasm</location>
    </subcellularLocation>
</comment>
<comment type="catalytic activity">
    <reaction evidence="2">
        <text>L-proline + NADP(+) = (S)-1-pyrroline-5-carboxylate + NADPH + 2 H(+)</text>
        <dbReference type="Rhea" id="RHEA:14109"/>
        <dbReference type="ChEBI" id="CHEBI:15378"/>
        <dbReference type="ChEBI" id="CHEBI:17388"/>
        <dbReference type="ChEBI" id="CHEBI:57783"/>
        <dbReference type="ChEBI" id="CHEBI:58349"/>
        <dbReference type="ChEBI" id="CHEBI:60039"/>
        <dbReference type="EC" id="1.5.1.2"/>
    </reaction>
</comment>
<dbReference type="GeneID" id="97548891"/>
<reference evidence="6 7" key="1">
    <citation type="submission" date="2018-05" db="EMBL/GenBank/DDBJ databases">
        <title>Draft genome of Methanospirillum lacunae Ki8-1.</title>
        <authorList>
            <person name="Dueholm M.S."/>
            <person name="Nielsen P.H."/>
            <person name="Bakmann L.F."/>
            <person name="Otzen D.E."/>
        </authorList>
    </citation>
    <scope>NUCLEOTIDE SEQUENCE [LARGE SCALE GENOMIC DNA]</scope>
    <source>
        <strain evidence="6 7">Ki8-1</strain>
    </source>
</reference>
<keyword evidence="2" id="KW-0028">Amino-acid biosynthesis</keyword>
<evidence type="ECO:0000256" key="3">
    <source>
        <dbReference type="PIRSR" id="PIRSR000193-1"/>
    </source>
</evidence>
<accession>A0A2V2N3B9</accession>
<dbReference type="HAMAP" id="MF_01925">
    <property type="entry name" value="P5C_reductase"/>
    <property type="match status" value="1"/>
</dbReference>
<comment type="pathway">
    <text evidence="2">Amino-acid biosynthesis; L-proline biosynthesis; L-proline from L-glutamate 5-semialdehyde: step 1/1.</text>
</comment>
<feature type="binding site" evidence="3">
    <location>
        <position position="35"/>
    </location>
    <ligand>
        <name>NADP(+)</name>
        <dbReference type="ChEBI" id="CHEBI:58349"/>
    </ligand>
</feature>
<feature type="domain" description="Pyrroline-5-carboxylate reductase catalytic N-terminal" evidence="4">
    <location>
        <begin position="4"/>
        <end position="97"/>
    </location>
</feature>
<dbReference type="PANTHER" id="PTHR11645">
    <property type="entry name" value="PYRROLINE-5-CARBOXYLATE REDUCTASE"/>
    <property type="match status" value="1"/>
</dbReference>
<dbReference type="UniPathway" id="UPA00098">
    <property type="reaction ID" value="UER00361"/>
</dbReference>
<keyword evidence="7" id="KW-1185">Reference proteome</keyword>
<comment type="function">
    <text evidence="2">Catalyzes the reduction of 1-pyrroline-5-carboxylate (PCA) to L-proline.</text>
</comment>
<dbReference type="Gene3D" id="3.40.50.720">
    <property type="entry name" value="NAD(P)-binding Rossmann-like Domain"/>
    <property type="match status" value="1"/>
</dbReference>
<evidence type="ECO:0000259" key="4">
    <source>
        <dbReference type="Pfam" id="PF03807"/>
    </source>
</evidence>
<dbReference type="GO" id="GO:0055129">
    <property type="term" value="P:L-proline biosynthetic process"/>
    <property type="evidence" value="ECO:0007669"/>
    <property type="project" value="UniProtKB-UniRule"/>
</dbReference>
<dbReference type="PROSITE" id="PS00521">
    <property type="entry name" value="P5CR"/>
    <property type="match status" value="1"/>
</dbReference>
<comment type="similarity">
    <text evidence="1 2">Belongs to the pyrroline-5-carboxylate reductase family.</text>
</comment>
<evidence type="ECO:0000313" key="6">
    <source>
        <dbReference type="EMBL" id="PWR74684.1"/>
    </source>
</evidence>
<dbReference type="InterPro" id="IPR036291">
    <property type="entry name" value="NAD(P)-bd_dom_sf"/>
</dbReference>
<dbReference type="SUPFAM" id="SSF48179">
    <property type="entry name" value="6-phosphogluconate dehydrogenase C-terminal domain-like"/>
    <property type="match status" value="1"/>
</dbReference>
<proteinExistence type="inferred from homology"/>
<sequence>MKSIGFIGYGQMNCMLVEGFLQTSALNPEDIIISTRTREKVNPLLERYPEIRIATCNSEVAEVADLIIIGVKPLEVTGILKEISGVRDNEIHIISLAACVSTDLLAQIHPGKITRILPSVCSTVGEGISLCYHHHRVTPDCARYVEELFTAISTVKLVKEELFEPAGDMMSCAPAFLSRFFLEFALAGSRHSTLTLNECLEMVVSTAFGTALMLQEGMEPEDLIRRVATPGGITEEGVKILERDLPAVFDRLFETTLSKYDLVKTRVSETFN</sequence>
<dbReference type="PIRSF" id="PIRSF000193">
    <property type="entry name" value="Pyrrol-5-carb_rd"/>
    <property type="match status" value="1"/>
</dbReference>
<keyword evidence="2 3" id="KW-0521">NADP</keyword>
<dbReference type="InterPro" id="IPR029036">
    <property type="entry name" value="P5CR_dimer"/>
</dbReference>
<dbReference type="PANTHER" id="PTHR11645:SF53">
    <property type="entry name" value="PYRROLINE-5-CARBOXYLATE REDUCTASE 3"/>
    <property type="match status" value="1"/>
</dbReference>
<comment type="catalytic activity">
    <reaction evidence="2">
        <text>L-proline + NAD(+) = (S)-1-pyrroline-5-carboxylate + NADH + 2 H(+)</text>
        <dbReference type="Rhea" id="RHEA:14105"/>
        <dbReference type="ChEBI" id="CHEBI:15378"/>
        <dbReference type="ChEBI" id="CHEBI:17388"/>
        <dbReference type="ChEBI" id="CHEBI:57540"/>
        <dbReference type="ChEBI" id="CHEBI:57945"/>
        <dbReference type="ChEBI" id="CHEBI:60039"/>
        <dbReference type="EC" id="1.5.1.2"/>
    </reaction>
</comment>
<gene>
    <name evidence="2" type="primary">proC</name>
    <name evidence="6" type="ORF">DK846_00065</name>
</gene>
<evidence type="ECO:0000259" key="5">
    <source>
        <dbReference type="Pfam" id="PF14748"/>
    </source>
</evidence>
<comment type="caution">
    <text evidence="6">The sequence shown here is derived from an EMBL/GenBank/DDBJ whole genome shotgun (WGS) entry which is preliminary data.</text>
</comment>